<comment type="caution">
    <text evidence="1">The sequence shown here is derived from an EMBL/GenBank/DDBJ whole genome shotgun (WGS) entry which is preliminary data.</text>
</comment>
<dbReference type="EMBL" id="VZRA01000004">
    <property type="protein sequence ID" value="KAB0668974.1"/>
    <property type="molecule type" value="Genomic_DNA"/>
</dbReference>
<organism evidence="1 2">
    <name type="scientific">Oryzomonas sagensis</name>
    <dbReference type="NCBI Taxonomy" id="2603857"/>
    <lineage>
        <taxon>Bacteria</taxon>
        <taxon>Pseudomonadati</taxon>
        <taxon>Thermodesulfobacteriota</taxon>
        <taxon>Desulfuromonadia</taxon>
        <taxon>Geobacterales</taxon>
        <taxon>Geobacteraceae</taxon>
        <taxon>Oryzomonas</taxon>
    </lineage>
</organism>
<sequence length="88" mass="9829">MSYAEDIFNKWLHSDQSTSNAMEELVAYAKGLEHQRTTLRDQFAMAALAAIIPLCPDDSRGNHCQDAYAYADTMLAARGPNPKNIERP</sequence>
<accession>A0ABQ6TL39</accession>
<dbReference type="Proteomes" id="UP000798046">
    <property type="component" value="Unassembled WGS sequence"/>
</dbReference>
<name>A0ABQ6TL39_9BACT</name>
<keyword evidence="2" id="KW-1185">Reference proteome</keyword>
<gene>
    <name evidence="1" type="ORF">F6V30_14145</name>
</gene>
<protein>
    <submittedName>
        <fullName evidence="1">Uncharacterized protein</fullName>
    </submittedName>
</protein>
<reference evidence="1 2" key="1">
    <citation type="journal article" date="2020" name="Microorganisms">
        <title>Description of Three Novel Members in the Family Geobacteraceae, Oryzomonas japonicum gen. nov., sp. nov., Oryzomonas sagensis sp. nov., and Oryzomonas ruber sp. nov.</title>
        <authorList>
            <person name="Xu Z."/>
            <person name="Masuda Y."/>
            <person name="Hayakawa C."/>
            <person name="Ushijima N."/>
            <person name="Kawano K."/>
            <person name="Shiratori Y."/>
            <person name="Senoo K."/>
            <person name="Itoh H."/>
        </authorList>
    </citation>
    <scope>NUCLEOTIDE SEQUENCE [LARGE SCALE GENOMIC DNA]</scope>
    <source>
        <strain evidence="1 2">Red100</strain>
    </source>
</reference>
<evidence type="ECO:0000313" key="1">
    <source>
        <dbReference type="EMBL" id="KAB0668974.1"/>
    </source>
</evidence>
<proteinExistence type="predicted"/>
<dbReference type="RefSeq" id="WP_151157609.1">
    <property type="nucleotide sequence ID" value="NZ_VZRA01000004.1"/>
</dbReference>
<evidence type="ECO:0000313" key="2">
    <source>
        <dbReference type="Proteomes" id="UP000798046"/>
    </source>
</evidence>